<protein>
    <submittedName>
        <fullName evidence="2">Uncharacterized protein</fullName>
    </submittedName>
</protein>
<evidence type="ECO:0000313" key="2">
    <source>
        <dbReference type="EMBL" id="CBY32314.1"/>
    </source>
</evidence>
<sequence length="315" mass="35018">MNNQFNPAKALKVVNVVQVSPGGYQQNSPQQDQMGRRHSYGDINPQNFNSPMSPPFVQNADYQMTEGKNQFMGPPNRSRNTSLSPSDMNGQLQVQSSVFSVLHLFSKPMTITHVPLQSPMSPIGAPISPYATSLPSPSGQMMNQGMGQQKSFFGQPTSQMNGHSGLVQSSKASQMLNVQGSQKAVQSYPNIIGILNHNQRTPQQQHYQQPINNFNQSQHHRIPMSLPMTSYPQQMSPNPLPLPTQRINNNHQQQYSTQMTPQKHSQPTMSNDLKDLSLPLLGSNDFSSDLGCLDFLDNEMSLHNAYIESANKLIQ</sequence>
<feature type="region of interest" description="Disordered" evidence="1">
    <location>
        <begin position="252"/>
        <end position="271"/>
    </location>
</feature>
<feature type="compositionally biased region" description="Polar residues" evidence="1">
    <location>
        <begin position="77"/>
        <end position="89"/>
    </location>
</feature>
<dbReference type="AlphaFoldDB" id="E4Y9S7"/>
<accession>E4Y9S7</accession>
<proteinExistence type="predicted"/>
<reference evidence="2" key="1">
    <citation type="journal article" date="2010" name="Science">
        <title>Plasticity of animal genome architecture unmasked by rapid evolution of a pelagic tunicate.</title>
        <authorList>
            <person name="Denoeud F."/>
            <person name="Henriet S."/>
            <person name="Mungpakdee S."/>
            <person name="Aury J.M."/>
            <person name="Da Silva C."/>
            <person name="Brinkmann H."/>
            <person name="Mikhaleva J."/>
            <person name="Olsen L.C."/>
            <person name="Jubin C."/>
            <person name="Canestro C."/>
            <person name="Bouquet J.M."/>
            <person name="Danks G."/>
            <person name="Poulain J."/>
            <person name="Campsteijn C."/>
            <person name="Adamski M."/>
            <person name="Cross I."/>
            <person name="Yadetie F."/>
            <person name="Muffato M."/>
            <person name="Louis A."/>
            <person name="Butcher S."/>
            <person name="Tsagkogeorga G."/>
            <person name="Konrad A."/>
            <person name="Singh S."/>
            <person name="Jensen M.F."/>
            <person name="Cong E.H."/>
            <person name="Eikeseth-Otteraa H."/>
            <person name="Noel B."/>
            <person name="Anthouard V."/>
            <person name="Porcel B.M."/>
            <person name="Kachouri-Lafond R."/>
            <person name="Nishino A."/>
            <person name="Ugolini M."/>
            <person name="Chourrout P."/>
            <person name="Nishida H."/>
            <person name="Aasland R."/>
            <person name="Huzurbazar S."/>
            <person name="Westhof E."/>
            <person name="Delsuc F."/>
            <person name="Lehrach H."/>
            <person name="Reinhardt R."/>
            <person name="Weissenbach J."/>
            <person name="Roy S.W."/>
            <person name="Artiguenave F."/>
            <person name="Postlethwait J.H."/>
            <person name="Manak J.R."/>
            <person name="Thompson E.M."/>
            <person name="Jaillon O."/>
            <person name="Du Pasquier L."/>
            <person name="Boudinot P."/>
            <person name="Liberles D.A."/>
            <person name="Volff J.N."/>
            <person name="Philippe H."/>
            <person name="Lenhard B."/>
            <person name="Roest Crollius H."/>
            <person name="Wincker P."/>
            <person name="Chourrout D."/>
        </authorList>
    </citation>
    <scope>NUCLEOTIDE SEQUENCE [LARGE SCALE GENOMIC DNA]</scope>
</reference>
<dbReference type="Proteomes" id="UP000011014">
    <property type="component" value="Unassembled WGS sequence"/>
</dbReference>
<dbReference type="EMBL" id="FN654344">
    <property type="protein sequence ID" value="CBY32314.1"/>
    <property type="molecule type" value="Genomic_DNA"/>
</dbReference>
<feature type="region of interest" description="Disordered" evidence="1">
    <location>
        <begin position="67"/>
        <end position="89"/>
    </location>
</feature>
<organism evidence="2">
    <name type="scientific">Oikopleura dioica</name>
    <name type="common">Tunicate</name>
    <dbReference type="NCBI Taxonomy" id="34765"/>
    <lineage>
        <taxon>Eukaryota</taxon>
        <taxon>Metazoa</taxon>
        <taxon>Chordata</taxon>
        <taxon>Tunicata</taxon>
        <taxon>Appendicularia</taxon>
        <taxon>Copelata</taxon>
        <taxon>Oikopleuridae</taxon>
        <taxon>Oikopleura</taxon>
    </lineage>
</organism>
<gene>
    <name evidence="2" type="ORF">GSOID_T00030735001</name>
</gene>
<name>E4Y9S7_OIKDI</name>
<evidence type="ECO:0000256" key="1">
    <source>
        <dbReference type="SAM" id="MobiDB-lite"/>
    </source>
</evidence>